<protein>
    <submittedName>
        <fullName evidence="1">Uncharacterized protein</fullName>
    </submittedName>
</protein>
<dbReference type="EMBL" id="BMUT01000016">
    <property type="protein sequence ID" value="GGY04506.1"/>
    <property type="molecule type" value="Genomic_DNA"/>
</dbReference>
<comment type="caution">
    <text evidence="1">The sequence shown here is derived from an EMBL/GenBank/DDBJ whole genome shotgun (WGS) entry which is preliminary data.</text>
</comment>
<name>A0ABQ2Z6W4_9ACTN</name>
<proteinExistence type="predicted"/>
<sequence>MQPLSAEFLYEVPYPSGWTACYSVRVAEGEPRLGVDGDLDCGCPRMTGLAWVPLPQTASAAAPLMVPTLLMATPDR</sequence>
<dbReference type="Proteomes" id="UP000659223">
    <property type="component" value="Unassembled WGS sequence"/>
</dbReference>
<reference evidence="2" key="1">
    <citation type="journal article" date="2019" name="Int. J. Syst. Evol. Microbiol.">
        <title>The Global Catalogue of Microorganisms (GCM) 10K type strain sequencing project: providing services to taxonomists for standard genome sequencing and annotation.</title>
        <authorList>
            <consortium name="The Broad Institute Genomics Platform"/>
            <consortium name="The Broad Institute Genome Sequencing Center for Infectious Disease"/>
            <person name="Wu L."/>
            <person name="Ma J."/>
        </authorList>
    </citation>
    <scope>NUCLEOTIDE SEQUENCE [LARGE SCALE GENOMIC DNA]</scope>
    <source>
        <strain evidence="2">JCM 4586</strain>
    </source>
</reference>
<organism evidence="1 2">
    <name type="scientific">Streptomyces hiroshimensis</name>
    <dbReference type="NCBI Taxonomy" id="66424"/>
    <lineage>
        <taxon>Bacteria</taxon>
        <taxon>Bacillati</taxon>
        <taxon>Actinomycetota</taxon>
        <taxon>Actinomycetes</taxon>
        <taxon>Kitasatosporales</taxon>
        <taxon>Streptomycetaceae</taxon>
        <taxon>Streptomyces</taxon>
    </lineage>
</organism>
<evidence type="ECO:0000313" key="2">
    <source>
        <dbReference type="Proteomes" id="UP000659223"/>
    </source>
</evidence>
<keyword evidence="2" id="KW-1185">Reference proteome</keyword>
<gene>
    <name evidence="1" type="ORF">GCM10010324_59000</name>
</gene>
<dbReference type="RefSeq" id="WP_190024813.1">
    <property type="nucleotide sequence ID" value="NZ_BMUT01000016.1"/>
</dbReference>
<accession>A0ABQ2Z6W4</accession>
<evidence type="ECO:0000313" key="1">
    <source>
        <dbReference type="EMBL" id="GGY04506.1"/>
    </source>
</evidence>